<gene>
    <name evidence="2" type="ORF">CBOVIS_LOCUS322</name>
</gene>
<dbReference type="PANTHER" id="PTHR23018:SF13">
    <property type="entry name" value="G-PROTEIN COUPLED RECEPTORS FAMILY 1 PROFILE DOMAIN-CONTAINING PROTEIN"/>
    <property type="match status" value="1"/>
</dbReference>
<reference evidence="2 3" key="1">
    <citation type="submission" date="2020-04" db="EMBL/GenBank/DDBJ databases">
        <authorList>
            <person name="Laetsch R D."/>
            <person name="Stevens L."/>
            <person name="Kumar S."/>
            <person name="Blaxter L. M."/>
        </authorList>
    </citation>
    <scope>NUCLEOTIDE SEQUENCE [LARGE SCALE GENOMIC DNA]</scope>
</reference>
<dbReference type="InterPro" id="IPR005047">
    <property type="entry name" value="7TM_GPCR_serpentine_rcpt_Srxa"/>
</dbReference>
<comment type="caution">
    <text evidence="2">The sequence shown here is derived from an EMBL/GenBank/DDBJ whole genome shotgun (WGS) entry which is preliminary data.</text>
</comment>
<name>A0A8S1EGM2_9PELO</name>
<feature type="transmembrane region" description="Helical" evidence="1">
    <location>
        <begin position="39"/>
        <end position="63"/>
    </location>
</feature>
<protein>
    <submittedName>
        <fullName evidence="2">Uncharacterized protein</fullName>
    </submittedName>
</protein>
<proteinExistence type="predicted"/>
<evidence type="ECO:0000313" key="2">
    <source>
        <dbReference type="EMBL" id="CAB3396818.1"/>
    </source>
</evidence>
<keyword evidence="1" id="KW-0812">Transmembrane</keyword>
<sequence>MNLVFFICSTIVHLLSFLFNGLLIYLIVTKKLIHSVIYLSYLIVCEIIINITQILIAEVPYIFVGWQTAEQYKLWYMLIVTITNMVAFEMLYVISFVGSLHRFWVVWRPGESAIFATRRLFIYLTTCTIINIGFFTWLWFHGCFIRMNFTFYRRHLSCTFETYRAMRNFPNFVLHIAAFLNFYCYSCINFVIFFLYNPIIRNTIWKMLAKNETRVDALESGTNPA</sequence>
<dbReference type="PANTHER" id="PTHR23018">
    <property type="entry name" value="SERPENTINE RECEPTOR, CLASS XA-RELATED"/>
    <property type="match status" value="1"/>
</dbReference>
<feature type="transmembrane region" description="Helical" evidence="1">
    <location>
        <begin position="172"/>
        <end position="196"/>
    </location>
</feature>
<feature type="transmembrane region" description="Helical" evidence="1">
    <location>
        <begin position="120"/>
        <end position="140"/>
    </location>
</feature>
<dbReference type="EMBL" id="CADEPM010000001">
    <property type="protein sequence ID" value="CAB3396818.1"/>
    <property type="molecule type" value="Genomic_DNA"/>
</dbReference>
<keyword evidence="1" id="KW-0472">Membrane</keyword>
<dbReference type="AlphaFoldDB" id="A0A8S1EGM2"/>
<dbReference type="Proteomes" id="UP000494206">
    <property type="component" value="Unassembled WGS sequence"/>
</dbReference>
<keyword evidence="1" id="KW-1133">Transmembrane helix</keyword>
<evidence type="ECO:0000313" key="3">
    <source>
        <dbReference type="Proteomes" id="UP000494206"/>
    </source>
</evidence>
<organism evidence="2 3">
    <name type="scientific">Caenorhabditis bovis</name>
    <dbReference type="NCBI Taxonomy" id="2654633"/>
    <lineage>
        <taxon>Eukaryota</taxon>
        <taxon>Metazoa</taxon>
        <taxon>Ecdysozoa</taxon>
        <taxon>Nematoda</taxon>
        <taxon>Chromadorea</taxon>
        <taxon>Rhabditida</taxon>
        <taxon>Rhabditina</taxon>
        <taxon>Rhabditomorpha</taxon>
        <taxon>Rhabditoidea</taxon>
        <taxon>Rhabditidae</taxon>
        <taxon>Peloderinae</taxon>
        <taxon>Caenorhabditis</taxon>
    </lineage>
</organism>
<feature type="transmembrane region" description="Helical" evidence="1">
    <location>
        <begin position="75"/>
        <end position="100"/>
    </location>
</feature>
<dbReference type="OrthoDB" id="5840083at2759"/>
<keyword evidence="3" id="KW-1185">Reference proteome</keyword>
<feature type="transmembrane region" description="Helical" evidence="1">
    <location>
        <begin position="6"/>
        <end position="27"/>
    </location>
</feature>
<accession>A0A8S1EGM2</accession>
<evidence type="ECO:0000256" key="1">
    <source>
        <dbReference type="SAM" id="Phobius"/>
    </source>
</evidence>